<protein>
    <submittedName>
        <fullName evidence="3">Uncharacterized protein</fullName>
    </submittedName>
</protein>
<accession>A0A7M7K326</accession>
<dbReference type="EnsemblMetazoa" id="XM_022805239">
    <property type="protein sequence ID" value="XP_022660974"/>
    <property type="gene ID" value="LOC111250276"/>
</dbReference>
<dbReference type="GeneID" id="111250276"/>
<dbReference type="RefSeq" id="XP_022660976.1">
    <property type="nucleotide sequence ID" value="XM_022805241.1"/>
</dbReference>
<dbReference type="EnsemblMetazoa" id="XM_022805241">
    <property type="protein sequence ID" value="XP_022660976"/>
    <property type="gene ID" value="LOC111250276"/>
</dbReference>
<feature type="compositionally biased region" description="Basic and acidic residues" evidence="2">
    <location>
        <begin position="488"/>
        <end position="517"/>
    </location>
</feature>
<feature type="region of interest" description="Disordered" evidence="2">
    <location>
        <begin position="729"/>
        <end position="836"/>
    </location>
</feature>
<organism evidence="3 4">
    <name type="scientific">Varroa destructor</name>
    <name type="common">Honeybee mite</name>
    <dbReference type="NCBI Taxonomy" id="109461"/>
    <lineage>
        <taxon>Eukaryota</taxon>
        <taxon>Metazoa</taxon>
        <taxon>Ecdysozoa</taxon>
        <taxon>Arthropoda</taxon>
        <taxon>Chelicerata</taxon>
        <taxon>Arachnida</taxon>
        <taxon>Acari</taxon>
        <taxon>Parasitiformes</taxon>
        <taxon>Mesostigmata</taxon>
        <taxon>Gamasina</taxon>
        <taxon>Dermanyssoidea</taxon>
        <taxon>Varroidae</taxon>
        <taxon>Varroa</taxon>
    </lineage>
</organism>
<name>A0A7M7K326_VARDE</name>
<evidence type="ECO:0000313" key="3">
    <source>
        <dbReference type="EnsemblMetazoa" id="XP_022660974"/>
    </source>
</evidence>
<dbReference type="Proteomes" id="UP000594260">
    <property type="component" value="Unplaced"/>
</dbReference>
<feature type="compositionally biased region" description="Basic and acidic residues" evidence="2">
    <location>
        <begin position="175"/>
        <end position="193"/>
    </location>
</feature>
<feature type="compositionally biased region" description="Polar residues" evidence="2">
    <location>
        <begin position="618"/>
        <end position="627"/>
    </location>
</feature>
<feature type="compositionally biased region" description="Polar residues" evidence="2">
    <location>
        <begin position="518"/>
        <end position="544"/>
    </location>
</feature>
<sequence length="1268" mass="144398">MPLSDQAVSSSAQGTAKYPATSRSQQTLYDYWRTLLMEEERNAVRNERLLRKLEDIEQRTNLLYHRTERLSQLRRRFAEMLRQQYLNDPDFKYEDYPYIFKADQYVAPSYIPDPILFGLDTPPWMPCEDDLFPARRSKEILEQMDAACDSHKKAGTQSTLKDQCQQGSGSTPNIQEEKKDQEKDVYNESNTEKRSTVENAITVKRIVRSEVDKTPQESDQLTGIADHREQEMDDDLQEINRKVNEIDREIERLEMEVRDREVLRRRESEDKETLSPEIKEKLHVEGDRFEVIRKEQEVMRSEEHLTPLSVEDVSKMKAEEIRRKQEEHHKKENEKLRQRESRDKKGKMHQVEGNNAAERTCRYSVGNGRLPRTSERKKDIDKRHKNLEAPDGGQTEQEKGNILIKSKSSCETENEHVKKSVSNDEQCREIQENYTSGDDKRGGGDRNTRKEYPIQTNLSNDTSMMLASRPESCSLTYVTDQSEFHRTTAELEEFREPGWHSVDPKDHSSQFKGKQDSPSEANDNDSQAYRSVEYSQQNTANPEDQTVYREVPKSGQHTPRHNVLQPGPGILKNKGVSGISDTRRSSFVSRGADSTIVELDRPQDDPSSTPLVPVSELYNKNSQAQTDKATEDTVECKDDTQEGSENKESLMIEEDQNDIGRKAQYIEKEIERRRGMMQRKTQDGSVCNEDEARECGDPDAKIKAHIPCQHQKGFWQQTWEENHLDKNLRAESKRIKESLMAQMSEEQHNMGRNDQKQQSNKGGGQLGGLDHTQRKTSNIRQGGLSHKEESQKKASDQETERDAGDDTKCEEHSPQLAPLNTHLSRGSYPLPARRNDPIEHEVVPMVLSPRTLRTRRIAEAEKEMQLSEIANNLRDDLHREIIQRQIDHHGDNVTEFVNHYSCYLPSMRNPNVDVRRFQRDVHTPNLEELNIKKTSQVLISGIHGAPESGCSDSSPPPRCNISPLNLISPPGQYTLYHIMEGNTQDYLHQKLSAEQPSEKDRADKGCAANTESQKRLATSINEERLPDSPNVSHKGRRDSAPNHFDEEKVNEKNNAGRKNSVVRGASPESLSSRDTEEVNLRFRVKESEASSRSETPSSSIELICSKDDGKDARSEYALLMGKKIDESPKPTAIPLPPPSRRPSLRSSFKEIEDTSGETCTFTPMAVDLDFKVDGENLNTAVSDKSTYSSLGDTTNGCASGNHKQAFSSSPVAYSSKCTAASHVRKLITKNVKHHVPNIVSKRVLGLDLYSGDAPRPENSDNDEDSFFG</sequence>
<feature type="region of interest" description="Disordered" evidence="2">
    <location>
        <begin position="488"/>
        <end position="694"/>
    </location>
</feature>
<feature type="compositionally biased region" description="Low complexity" evidence="2">
    <location>
        <begin position="1092"/>
        <end position="1101"/>
    </location>
</feature>
<dbReference type="OrthoDB" id="6499593at2759"/>
<dbReference type="RefSeq" id="XP_022660975.1">
    <property type="nucleotide sequence ID" value="XM_022805240.1"/>
</dbReference>
<evidence type="ECO:0000256" key="1">
    <source>
        <dbReference type="SAM" id="Coils"/>
    </source>
</evidence>
<feature type="compositionally biased region" description="Basic and acidic residues" evidence="2">
    <location>
        <begin position="628"/>
        <end position="650"/>
    </location>
</feature>
<feature type="compositionally biased region" description="Basic and acidic residues" evidence="2">
    <location>
        <begin position="372"/>
        <end position="388"/>
    </location>
</feature>
<feature type="compositionally biased region" description="Basic and acidic residues" evidence="2">
    <location>
        <begin position="1071"/>
        <end position="1091"/>
    </location>
</feature>
<feature type="compositionally biased region" description="Polar residues" evidence="2">
    <location>
        <begin position="454"/>
        <end position="467"/>
    </location>
</feature>
<dbReference type="InParanoid" id="A0A7M7K326"/>
<feature type="compositionally biased region" description="Basic and acidic residues" evidence="2">
    <location>
        <begin position="312"/>
        <end position="343"/>
    </location>
</feature>
<dbReference type="KEGG" id="vde:111250276"/>
<dbReference type="RefSeq" id="XP_022660974.1">
    <property type="nucleotide sequence ID" value="XM_022805239.1"/>
</dbReference>
<feature type="compositionally biased region" description="Basic and acidic residues" evidence="2">
    <location>
        <begin position="658"/>
        <end position="674"/>
    </location>
</feature>
<feature type="region of interest" description="Disordered" evidence="2">
    <location>
        <begin position="994"/>
        <end position="1106"/>
    </location>
</feature>
<feature type="coiled-coil region" evidence="1">
    <location>
        <begin position="229"/>
        <end position="263"/>
    </location>
</feature>
<evidence type="ECO:0000256" key="2">
    <source>
        <dbReference type="SAM" id="MobiDB-lite"/>
    </source>
</evidence>
<feature type="region of interest" description="Disordered" evidence="2">
    <location>
        <begin position="298"/>
        <end position="467"/>
    </location>
</feature>
<feature type="compositionally biased region" description="Basic and acidic residues" evidence="2">
    <location>
        <begin position="785"/>
        <end position="813"/>
    </location>
</feature>
<feature type="region of interest" description="Disordered" evidence="2">
    <location>
        <begin position="152"/>
        <end position="193"/>
    </location>
</feature>
<dbReference type="AlphaFoldDB" id="A0A7M7K326"/>
<proteinExistence type="predicted"/>
<keyword evidence="1" id="KW-0175">Coiled coil</keyword>
<feature type="compositionally biased region" description="Basic and acidic residues" evidence="2">
    <location>
        <begin position="745"/>
        <end position="755"/>
    </location>
</feature>
<dbReference type="EnsemblMetazoa" id="XM_022805240">
    <property type="protein sequence ID" value="XP_022660975"/>
    <property type="gene ID" value="LOC111250276"/>
</dbReference>
<evidence type="ECO:0000313" key="4">
    <source>
        <dbReference type="Proteomes" id="UP000594260"/>
    </source>
</evidence>
<feature type="compositionally biased region" description="Polar residues" evidence="2">
    <location>
        <begin position="155"/>
        <end position="174"/>
    </location>
</feature>
<dbReference type="OMA" id="MESTWFC"/>
<feature type="compositionally biased region" description="Polar residues" evidence="2">
    <location>
        <begin position="1009"/>
        <end position="1020"/>
    </location>
</feature>
<keyword evidence="4" id="KW-1185">Reference proteome</keyword>
<reference evidence="3" key="1">
    <citation type="submission" date="2021-01" db="UniProtKB">
        <authorList>
            <consortium name="EnsemblMetazoa"/>
        </authorList>
    </citation>
    <scope>IDENTIFICATION</scope>
</reference>
<feature type="compositionally biased region" description="Basic and acidic residues" evidence="2">
    <location>
        <begin position="1037"/>
        <end position="1051"/>
    </location>
</feature>
<feature type="compositionally biased region" description="Basic and acidic residues" evidence="2">
    <location>
        <begin position="408"/>
        <end position="452"/>
    </location>
</feature>